<feature type="compositionally biased region" description="Low complexity" evidence="1">
    <location>
        <begin position="26"/>
        <end position="42"/>
    </location>
</feature>
<feature type="region of interest" description="Disordered" evidence="1">
    <location>
        <begin position="1"/>
        <end position="56"/>
    </location>
</feature>
<organism evidence="2">
    <name type="scientific">Emiliania huxleyi</name>
    <name type="common">Coccolithophore</name>
    <name type="synonym">Pontosphaera huxleyi</name>
    <dbReference type="NCBI Taxonomy" id="2903"/>
    <lineage>
        <taxon>Eukaryota</taxon>
        <taxon>Haptista</taxon>
        <taxon>Haptophyta</taxon>
        <taxon>Prymnesiophyceae</taxon>
        <taxon>Isochrysidales</taxon>
        <taxon>Noelaerhabdaceae</taxon>
        <taxon>Emiliania</taxon>
    </lineage>
</organism>
<dbReference type="AlphaFoldDB" id="A0A7S3WJ97"/>
<accession>A0A7S3WJ97</accession>
<proteinExistence type="predicted"/>
<dbReference type="EMBL" id="HBIR01029905">
    <property type="protein sequence ID" value="CAE0558735.1"/>
    <property type="molecule type" value="Transcribed_RNA"/>
</dbReference>
<evidence type="ECO:0000256" key="1">
    <source>
        <dbReference type="SAM" id="MobiDB-lite"/>
    </source>
</evidence>
<gene>
    <name evidence="2" type="ORF">EHUX00137_LOCUS23143</name>
</gene>
<sequence length="300" mass="31250">MQPQPQPQPPPSQQRRQKQQQREQEQSQQQPAPAAAPQAAPAVHGQLSPPFAEPGGLPTMMFGTGYGGCRPVGFAGGPSPVSEGFAVCCQHSLSPTQSMYAPANGVHAAAGNGAALAVQQSTAAALEAEASLYSHLPVAQPQLPLPIGPEEACRAIPPPPAAAIGEPESVMLYAYGGQGLLYCTGDPPAYAVYDRPDELEIVISTFNMVPEFGPVAGGFNLQLAPDVHKAAEAEPDHFHTAVNRARGVGAGGSTLLQVVVAPTAPFDVSKADLVQDDTTFVAHLPKRDVQAIPQLSVRRV</sequence>
<reference evidence="2" key="1">
    <citation type="submission" date="2021-01" db="EMBL/GenBank/DDBJ databases">
        <authorList>
            <person name="Corre E."/>
            <person name="Pelletier E."/>
            <person name="Niang G."/>
            <person name="Scheremetjew M."/>
            <person name="Finn R."/>
            <person name="Kale V."/>
            <person name="Holt S."/>
            <person name="Cochrane G."/>
            <person name="Meng A."/>
            <person name="Brown T."/>
            <person name="Cohen L."/>
        </authorList>
    </citation>
    <scope>NUCLEOTIDE SEQUENCE</scope>
    <source>
        <strain evidence="2">379</strain>
    </source>
</reference>
<feature type="compositionally biased region" description="Pro residues" evidence="1">
    <location>
        <begin position="1"/>
        <end position="12"/>
    </location>
</feature>
<evidence type="ECO:0000313" key="2">
    <source>
        <dbReference type="EMBL" id="CAE0558735.1"/>
    </source>
</evidence>
<name>A0A7S3WJ97_EMIHU</name>
<protein>
    <submittedName>
        <fullName evidence="2">Uncharacterized protein</fullName>
    </submittedName>
</protein>